<evidence type="ECO:0000313" key="2">
    <source>
        <dbReference type="Proteomes" id="UP000537729"/>
    </source>
</evidence>
<name>A0A7Y1FBA4_PSEVE</name>
<comment type="caution">
    <text evidence="1">The sequence shown here is derived from an EMBL/GenBank/DDBJ whole genome shotgun (WGS) entry which is preliminary data.</text>
</comment>
<reference evidence="1 2" key="1">
    <citation type="journal article" date="2020" name="Front. Microbiol.">
        <title>Genetic Organization of the aprX-lipA2 Operon Affects the Proteolytic Potential of Pseudomonas Species in Milk.</title>
        <authorList>
            <person name="Maier C."/>
            <person name="Huptas C."/>
            <person name="von Neubeck M."/>
            <person name="Scherer S."/>
            <person name="Wenning M."/>
            <person name="Lucking G."/>
        </authorList>
    </citation>
    <scope>NUCLEOTIDE SEQUENCE [LARGE SCALE GENOMIC DNA]</scope>
    <source>
        <strain evidence="1 2">DSM 16272</strain>
    </source>
</reference>
<gene>
    <name evidence="1" type="ORF">HBO38_27105</name>
</gene>
<dbReference type="EMBL" id="JAAQWG010000050">
    <property type="protein sequence ID" value="NMY12051.1"/>
    <property type="molecule type" value="Genomic_DNA"/>
</dbReference>
<protein>
    <submittedName>
        <fullName evidence="1">Uncharacterized protein</fullName>
    </submittedName>
</protein>
<organism evidence="1 2">
    <name type="scientific">Pseudomonas veronii</name>
    <dbReference type="NCBI Taxonomy" id="76761"/>
    <lineage>
        <taxon>Bacteria</taxon>
        <taxon>Pseudomonadati</taxon>
        <taxon>Pseudomonadota</taxon>
        <taxon>Gammaproteobacteria</taxon>
        <taxon>Pseudomonadales</taxon>
        <taxon>Pseudomonadaceae</taxon>
        <taxon>Pseudomonas</taxon>
    </lineage>
</organism>
<sequence>MSKKKPNKIPRNHYVVGHTAGLVSTLTLAVDPVTGLPSVLELDPTSLRSQVSYARNKTDKVLTSSPTDGFAALGETFIDRLRKKFDYLIAVDTNTELERTDGYRVSACCICCVPDPLVSITGQTQYEHLAAYLILDSGDEGNAELLGWHLVVARHANTPFLRTQRVGVVVDSELGDHVAINNRTKPYYRDHLLPDNMSLIYASDAAAETFLNGMIKMNDKNASELIKAVKQKGLSTLPLHSGVKLGTATCYAIGSGKQEK</sequence>
<dbReference type="RefSeq" id="WP_169885667.1">
    <property type="nucleotide sequence ID" value="NZ_JAAQWG010000050.1"/>
</dbReference>
<accession>A0A7Y1FBA4</accession>
<dbReference type="Proteomes" id="UP000537729">
    <property type="component" value="Unassembled WGS sequence"/>
</dbReference>
<proteinExistence type="predicted"/>
<dbReference type="AlphaFoldDB" id="A0A7Y1FBA4"/>
<evidence type="ECO:0000313" key="1">
    <source>
        <dbReference type="EMBL" id="NMY12051.1"/>
    </source>
</evidence>